<dbReference type="InterPro" id="IPR044159">
    <property type="entry name" value="IQM"/>
</dbReference>
<gene>
    <name evidence="5" type="ORF">HID58_059057</name>
</gene>
<sequence length="182" mass="20402">MGVSFSCLFAEKDDVEAALDSRKLLDLGELKRSCISFLDIEKHEIANSGGLDLGQELLSLTKPNLILVYALFCNILTLRHWYGHNNYFYYKFDIDEGEEVNLVEKCPQLKLQQQCTNHIGPVAVENGKFSTRTVEKCFKLLLWKIAIPNGFSAQHIDSVVRWGEEGTFEHSSFLAGGATVAA</sequence>
<reference evidence="5 6" key="1">
    <citation type="submission" date="2021-05" db="EMBL/GenBank/DDBJ databases">
        <title>Genome Assembly of Synthetic Allotetraploid Brassica napus Reveals Homoeologous Exchanges between Subgenomes.</title>
        <authorList>
            <person name="Davis J.T."/>
        </authorList>
    </citation>
    <scope>NUCLEOTIDE SEQUENCE [LARGE SCALE GENOMIC DNA]</scope>
    <source>
        <strain evidence="6">cv. Da-Ae</strain>
        <tissue evidence="5">Seedling</tissue>
    </source>
</reference>
<keyword evidence="6" id="KW-1185">Reference proteome</keyword>
<evidence type="ECO:0000256" key="4">
    <source>
        <dbReference type="ARBA" id="ARBA00023242"/>
    </source>
</evidence>
<comment type="caution">
    <text evidence="5">The sequence shown here is derived from an EMBL/GenBank/DDBJ whole genome shotgun (WGS) entry which is preliminary data.</text>
</comment>
<dbReference type="PANTHER" id="PTHR31250">
    <property type="entry name" value="IQ DOMAIN-CONTAINING PROTEIN IQM3"/>
    <property type="match status" value="1"/>
</dbReference>
<dbReference type="EMBL" id="JAGKQM010000014">
    <property type="protein sequence ID" value="KAH0882961.1"/>
    <property type="molecule type" value="Genomic_DNA"/>
</dbReference>
<proteinExistence type="predicted"/>
<keyword evidence="3" id="KW-0963">Cytoplasm</keyword>
<dbReference type="PANTHER" id="PTHR31250:SF14">
    <property type="entry name" value="IQ DOMAIN-CONTAINING PROTEIN IQM2"/>
    <property type="match status" value="1"/>
</dbReference>
<protein>
    <submittedName>
        <fullName evidence="5">Uncharacterized protein</fullName>
    </submittedName>
</protein>
<dbReference type="Proteomes" id="UP000824890">
    <property type="component" value="Unassembled WGS sequence"/>
</dbReference>
<keyword evidence="4" id="KW-0539">Nucleus</keyword>
<evidence type="ECO:0000313" key="6">
    <source>
        <dbReference type="Proteomes" id="UP000824890"/>
    </source>
</evidence>
<evidence type="ECO:0000256" key="2">
    <source>
        <dbReference type="ARBA" id="ARBA00004496"/>
    </source>
</evidence>
<comment type="subcellular location">
    <subcellularLocation>
        <location evidence="2">Cytoplasm</location>
    </subcellularLocation>
    <subcellularLocation>
        <location evidence="1">Nucleus</location>
    </subcellularLocation>
</comment>
<accession>A0ABQ7ZRS8</accession>
<evidence type="ECO:0000256" key="1">
    <source>
        <dbReference type="ARBA" id="ARBA00004123"/>
    </source>
</evidence>
<evidence type="ECO:0000256" key="3">
    <source>
        <dbReference type="ARBA" id="ARBA00022490"/>
    </source>
</evidence>
<organism evidence="5 6">
    <name type="scientific">Brassica napus</name>
    <name type="common">Rape</name>
    <dbReference type="NCBI Taxonomy" id="3708"/>
    <lineage>
        <taxon>Eukaryota</taxon>
        <taxon>Viridiplantae</taxon>
        <taxon>Streptophyta</taxon>
        <taxon>Embryophyta</taxon>
        <taxon>Tracheophyta</taxon>
        <taxon>Spermatophyta</taxon>
        <taxon>Magnoliopsida</taxon>
        <taxon>eudicotyledons</taxon>
        <taxon>Gunneridae</taxon>
        <taxon>Pentapetalae</taxon>
        <taxon>rosids</taxon>
        <taxon>malvids</taxon>
        <taxon>Brassicales</taxon>
        <taxon>Brassicaceae</taxon>
        <taxon>Brassiceae</taxon>
        <taxon>Brassica</taxon>
    </lineage>
</organism>
<name>A0ABQ7ZRS8_BRANA</name>
<evidence type="ECO:0000313" key="5">
    <source>
        <dbReference type="EMBL" id="KAH0882961.1"/>
    </source>
</evidence>